<dbReference type="Pfam" id="PF01850">
    <property type="entry name" value="PIN"/>
    <property type="match status" value="1"/>
</dbReference>
<dbReference type="RefSeq" id="WP_073597492.1">
    <property type="nucleotide sequence ID" value="NZ_MRCE01000076.1"/>
</dbReference>
<protein>
    <submittedName>
        <fullName evidence="2">Nuclease</fullName>
    </submittedName>
</protein>
<dbReference type="EMBL" id="MRCE01000076">
    <property type="protein sequence ID" value="OKH29949.1"/>
    <property type="molecule type" value="Genomic_DNA"/>
</dbReference>
<sequence length="134" mass="14901">MKRTFIDAGVLVAAARGVGDISEKALEILLDSDREFASSIFIKLEVLPKAIYNRQTDEAEFYETFFSAVTYWANDVERIIEEAYRIACTYGLASMDSLHVAAALLVGAEELVTTEKPTKPMYRVTGIQVISILD</sequence>
<evidence type="ECO:0000313" key="2">
    <source>
        <dbReference type="EMBL" id="OKH29949.1"/>
    </source>
</evidence>
<dbReference type="InterPro" id="IPR002716">
    <property type="entry name" value="PIN_dom"/>
</dbReference>
<organism evidence="2 3">
    <name type="scientific">[Phormidium ambiguum] IAM M-71</name>
    <dbReference type="NCBI Taxonomy" id="454136"/>
    <lineage>
        <taxon>Bacteria</taxon>
        <taxon>Bacillati</taxon>
        <taxon>Cyanobacteriota</taxon>
        <taxon>Cyanophyceae</taxon>
        <taxon>Oscillatoriophycideae</taxon>
        <taxon>Aerosakkonematales</taxon>
        <taxon>Aerosakkonemataceae</taxon>
        <taxon>Floridanema</taxon>
    </lineage>
</organism>
<dbReference type="AlphaFoldDB" id="A0A1U7I1T0"/>
<comment type="caution">
    <text evidence="2">The sequence shown here is derived from an EMBL/GenBank/DDBJ whole genome shotgun (WGS) entry which is preliminary data.</text>
</comment>
<dbReference type="Proteomes" id="UP000185860">
    <property type="component" value="Unassembled WGS sequence"/>
</dbReference>
<dbReference type="OrthoDB" id="5772197at2"/>
<name>A0A1U7I1T0_9CYAN</name>
<feature type="domain" description="PIN" evidence="1">
    <location>
        <begin position="5"/>
        <end position="114"/>
    </location>
</feature>
<accession>A0A1U7I1T0</accession>
<evidence type="ECO:0000313" key="3">
    <source>
        <dbReference type="Proteomes" id="UP000185860"/>
    </source>
</evidence>
<proteinExistence type="predicted"/>
<gene>
    <name evidence="2" type="ORF">NIES2119_31760</name>
</gene>
<evidence type="ECO:0000259" key="1">
    <source>
        <dbReference type="Pfam" id="PF01850"/>
    </source>
</evidence>
<dbReference type="SUPFAM" id="SSF88723">
    <property type="entry name" value="PIN domain-like"/>
    <property type="match status" value="1"/>
</dbReference>
<dbReference type="InterPro" id="IPR029060">
    <property type="entry name" value="PIN-like_dom_sf"/>
</dbReference>
<dbReference type="STRING" id="454136.NIES2119_31760"/>
<reference evidence="2 3" key="1">
    <citation type="submission" date="2016-11" db="EMBL/GenBank/DDBJ databases">
        <title>Draft Genome Sequences of Nine Cyanobacterial Strains from Diverse Habitats.</title>
        <authorList>
            <person name="Zhu T."/>
            <person name="Hou S."/>
            <person name="Lu X."/>
            <person name="Hess W.R."/>
        </authorList>
    </citation>
    <scope>NUCLEOTIDE SEQUENCE [LARGE SCALE GENOMIC DNA]</scope>
    <source>
        <strain evidence="2 3">IAM M-71</strain>
    </source>
</reference>
<dbReference type="Gene3D" id="3.40.50.1010">
    <property type="entry name" value="5'-nuclease"/>
    <property type="match status" value="1"/>
</dbReference>